<dbReference type="GO" id="GO:0003677">
    <property type="term" value="F:DNA binding"/>
    <property type="evidence" value="ECO:0007669"/>
    <property type="project" value="TreeGrafter"/>
</dbReference>
<evidence type="ECO:0000313" key="4">
    <source>
        <dbReference type="Proteomes" id="UP001061958"/>
    </source>
</evidence>
<dbReference type="SUPFAM" id="SSF48173">
    <property type="entry name" value="Cryptochrome/photolyase FAD-binding domain"/>
    <property type="match status" value="1"/>
</dbReference>
<reference evidence="3" key="1">
    <citation type="journal article" date="2022" name="Proc. Natl. Acad. Sci. U.S.A.">
        <title>Life cycle and functional genomics of the unicellular red alga Galdieria for elucidating algal and plant evolution and industrial use.</title>
        <authorList>
            <person name="Hirooka S."/>
            <person name="Itabashi T."/>
            <person name="Ichinose T.M."/>
            <person name="Onuma R."/>
            <person name="Fujiwara T."/>
            <person name="Yamashita S."/>
            <person name="Jong L.W."/>
            <person name="Tomita R."/>
            <person name="Iwane A.H."/>
            <person name="Miyagishima S.Y."/>
        </authorList>
    </citation>
    <scope>NUCLEOTIDE SEQUENCE</scope>
    <source>
        <strain evidence="3">NBRC 102759</strain>
    </source>
</reference>
<comment type="caution">
    <text evidence="3">The sequence shown here is derived from an EMBL/GenBank/DDBJ whole genome shotgun (WGS) entry which is preliminary data.</text>
</comment>
<dbReference type="Gene3D" id="3.40.50.620">
    <property type="entry name" value="HUPs"/>
    <property type="match status" value="1"/>
</dbReference>
<name>A0A9C7PUR0_9RHOD</name>
<dbReference type="AlphaFoldDB" id="A0A9C7PUR0"/>
<sequence>MNAFVSSTSWLRVPQKTIKMTQASSCQSSRLKTNSKLVIRKSTPKPFVRDCRSNCGFLHDCRNESNVLDQPIGNRLSQGSFKRPWFFGGVPRRILVWFFADLRVQDNEALIKAAENGSVPGGLVLPLVAMNQEIPRSAVVELRTELQKLGSDLCVLPKFSTDSLVEICHKYGIEAIYYNHAELPDQIQLQTDTITELESKGIQVEGFWSNTLINPNQFANVEISDMGFRKFSQEAKNVKVLQPLNAPHRLPQVPDDIPRLVDSGMGTQGFSITESTAWSLLESHQKNSCKESEGTFIFRMKPYLDHGCISARNLFDVMKEMKNKQTIPNGMLQVLYAELLWRSYVSLVSHQRTKVKSHAIHSA</sequence>
<organism evidence="3 4">
    <name type="scientific">Galdieria partita</name>
    <dbReference type="NCBI Taxonomy" id="83374"/>
    <lineage>
        <taxon>Eukaryota</taxon>
        <taxon>Rhodophyta</taxon>
        <taxon>Bangiophyceae</taxon>
        <taxon>Galdieriales</taxon>
        <taxon>Galdieriaceae</taxon>
        <taxon>Galdieria</taxon>
    </lineage>
</organism>
<evidence type="ECO:0000256" key="1">
    <source>
        <dbReference type="ARBA" id="ARBA00005862"/>
    </source>
</evidence>
<evidence type="ECO:0000259" key="2">
    <source>
        <dbReference type="PROSITE" id="PS51645"/>
    </source>
</evidence>
<comment type="similarity">
    <text evidence="1">Belongs to the DNA photolyase class-1 family.</text>
</comment>
<dbReference type="Gene3D" id="1.25.40.80">
    <property type="match status" value="1"/>
</dbReference>
<dbReference type="Proteomes" id="UP001061958">
    <property type="component" value="Unassembled WGS sequence"/>
</dbReference>
<accession>A0A9C7PUR0</accession>
<dbReference type="InterPro" id="IPR036134">
    <property type="entry name" value="Crypto/Photolyase_FAD-like_sf"/>
</dbReference>
<dbReference type="OrthoDB" id="5897at2759"/>
<protein>
    <recommendedName>
        <fullName evidence="2">Photolyase/cryptochrome alpha/beta domain-containing protein</fullName>
    </recommendedName>
</protein>
<dbReference type="InterPro" id="IPR006050">
    <property type="entry name" value="DNA_photolyase_N"/>
</dbReference>
<dbReference type="GO" id="GO:0071949">
    <property type="term" value="F:FAD binding"/>
    <property type="evidence" value="ECO:0007669"/>
    <property type="project" value="TreeGrafter"/>
</dbReference>
<dbReference type="PANTHER" id="PTHR11455:SF9">
    <property type="entry name" value="CRYPTOCHROME CIRCADIAN CLOCK 5 ISOFORM X1"/>
    <property type="match status" value="1"/>
</dbReference>
<gene>
    <name evidence="3" type="ORF">GpartN1_g2083.t1</name>
</gene>
<reference evidence="3" key="2">
    <citation type="submission" date="2022-01" db="EMBL/GenBank/DDBJ databases">
        <authorList>
            <person name="Hirooka S."/>
            <person name="Miyagishima S.Y."/>
        </authorList>
    </citation>
    <scope>NUCLEOTIDE SEQUENCE</scope>
    <source>
        <strain evidence="3">NBRC 102759</strain>
    </source>
</reference>
<dbReference type="InterPro" id="IPR014729">
    <property type="entry name" value="Rossmann-like_a/b/a_fold"/>
</dbReference>
<feature type="domain" description="Photolyase/cryptochrome alpha/beta" evidence="2">
    <location>
        <begin position="92"/>
        <end position="212"/>
    </location>
</feature>
<dbReference type="GO" id="GO:0003904">
    <property type="term" value="F:deoxyribodipyrimidine photo-lyase activity"/>
    <property type="evidence" value="ECO:0007669"/>
    <property type="project" value="TreeGrafter"/>
</dbReference>
<dbReference type="InterPro" id="IPR036155">
    <property type="entry name" value="Crypto/Photolyase_N_sf"/>
</dbReference>
<keyword evidence="4" id="KW-1185">Reference proteome</keyword>
<dbReference type="PANTHER" id="PTHR11455">
    <property type="entry name" value="CRYPTOCHROME"/>
    <property type="match status" value="1"/>
</dbReference>
<proteinExistence type="inferred from homology"/>
<dbReference type="PROSITE" id="PS51645">
    <property type="entry name" value="PHR_CRY_ALPHA_BETA"/>
    <property type="match status" value="1"/>
</dbReference>
<dbReference type="SUPFAM" id="SSF52425">
    <property type="entry name" value="Cryptochrome/photolyase, N-terminal domain"/>
    <property type="match status" value="1"/>
</dbReference>
<dbReference type="Pfam" id="PF00875">
    <property type="entry name" value="DNA_photolyase"/>
    <property type="match status" value="1"/>
</dbReference>
<evidence type="ECO:0000313" key="3">
    <source>
        <dbReference type="EMBL" id="GJQ10292.1"/>
    </source>
</evidence>
<dbReference type="EMBL" id="BQMJ01000014">
    <property type="protein sequence ID" value="GJQ10292.1"/>
    <property type="molecule type" value="Genomic_DNA"/>
</dbReference>
<dbReference type="InterPro" id="IPR002081">
    <property type="entry name" value="Cryptochrome/DNA_photolyase_1"/>
</dbReference>